<keyword evidence="2" id="KW-1185">Reference proteome</keyword>
<organism evidence="1 2">
    <name type="scientific">Arachis hypogaea</name>
    <name type="common">Peanut</name>
    <dbReference type="NCBI Taxonomy" id="3818"/>
    <lineage>
        <taxon>Eukaryota</taxon>
        <taxon>Viridiplantae</taxon>
        <taxon>Streptophyta</taxon>
        <taxon>Embryophyta</taxon>
        <taxon>Tracheophyta</taxon>
        <taxon>Spermatophyta</taxon>
        <taxon>Magnoliopsida</taxon>
        <taxon>eudicotyledons</taxon>
        <taxon>Gunneridae</taxon>
        <taxon>Pentapetalae</taxon>
        <taxon>rosids</taxon>
        <taxon>fabids</taxon>
        <taxon>Fabales</taxon>
        <taxon>Fabaceae</taxon>
        <taxon>Papilionoideae</taxon>
        <taxon>50 kb inversion clade</taxon>
        <taxon>dalbergioids sensu lato</taxon>
        <taxon>Dalbergieae</taxon>
        <taxon>Pterocarpus clade</taxon>
        <taxon>Arachis</taxon>
    </lineage>
</organism>
<dbReference type="InterPro" id="IPR038765">
    <property type="entry name" value="Papain-like_cys_pep_sf"/>
</dbReference>
<accession>A0A445DQ90</accession>
<dbReference type="AlphaFoldDB" id="A0A445DQ90"/>
<evidence type="ECO:0000313" key="1">
    <source>
        <dbReference type="EMBL" id="RYR65338.1"/>
    </source>
</evidence>
<gene>
    <name evidence="1" type="ORF">Ahy_A03g011270</name>
</gene>
<protein>
    <recommendedName>
        <fullName evidence="3">Ubiquitin-like protease family profile domain-containing protein</fullName>
    </recommendedName>
</protein>
<reference evidence="1 2" key="1">
    <citation type="submission" date="2019-01" db="EMBL/GenBank/DDBJ databases">
        <title>Sequencing of cultivated peanut Arachis hypogaea provides insights into genome evolution and oil improvement.</title>
        <authorList>
            <person name="Chen X."/>
        </authorList>
    </citation>
    <scope>NUCLEOTIDE SEQUENCE [LARGE SCALE GENOMIC DNA]</scope>
    <source>
        <strain evidence="2">cv. Fuhuasheng</strain>
        <tissue evidence="1">Leaves</tissue>
    </source>
</reference>
<dbReference type="Gene3D" id="3.40.395.10">
    <property type="entry name" value="Adenoviral Proteinase, Chain A"/>
    <property type="match status" value="1"/>
</dbReference>
<sequence>MIRSDCEDRLPMIVQWMCSTFNDSELLRFKNDFYCIPPRILETVSQKRNLNSFREVPTVSYVGLGLHFGDDSSFFDKIAASMRKWWFAPVCIDRHWWLYAFEIAQKRLWVLDSMYTGEHNNERLKIHIYAGRIIEDMVKVSMPACEHTENGLPRF</sequence>
<comment type="caution">
    <text evidence="1">The sequence shown here is derived from an EMBL/GenBank/DDBJ whole genome shotgun (WGS) entry which is preliminary data.</text>
</comment>
<evidence type="ECO:0000313" key="2">
    <source>
        <dbReference type="Proteomes" id="UP000289738"/>
    </source>
</evidence>
<proteinExistence type="predicted"/>
<dbReference type="EMBL" id="SDMP01000003">
    <property type="protein sequence ID" value="RYR65338.1"/>
    <property type="molecule type" value="Genomic_DNA"/>
</dbReference>
<evidence type="ECO:0008006" key="3">
    <source>
        <dbReference type="Google" id="ProtNLM"/>
    </source>
</evidence>
<name>A0A445DQ90_ARAHY</name>
<dbReference type="Proteomes" id="UP000289738">
    <property type="component" value="Chromosome A03"/>
</dbReference>
<dbReference type="SUPFAM" id="SSF54001">
    <property type="entry name" value="Cysteine proteinases"/>
    <property type="match status" value="1"/>
</dbReference>